<feature type="compositionally biased region" description="Pro residues" evidence="6">
    <location>
        <begin position="246"/>
        <end position="256"/>
    </location>
</feature>
<dbReference type="GO" id="GO:0003677">
    <property type="term" value="F:DNA binding"/>
    <property type="evidence" value="ECO:0007669"/>
    <property type="project" value="UniProtKB-KW"/>
</dbReference>
<dbReference type="PROSITE" id="PS00036">
    <property type="entry name" value="BZIP_BASIC"/>
    <property type="match status" value="1"/>
</dbReference>
<dbReference type="PANTHER" id="PTHR45764">
    <property type="entry name" value="BZIP TRANSCRIPTION FACTOR 44"/>
    <property type="match status" value="1"/>
</dbReference>
<proteinExistence type="predicted"/>
<evidence type="ECO:0000313" key="8">
    <source>
        <dbReference type="EMBL" id="CAE0507728.1"/>
    </source>
</evidence>
<feature type="region of interest" description="Disordered" evidence="6">
    <location>
        <begin position="90"/>
        <end position="110"/>
    </location>
</feature>
<feature type="region of interest" description="Disordered" evidence="6">
    <location>
        <begin position="1"/>
        <end position="73"/>
    </location>
</feature>
<dbReference type="Gene3D" id="1.20.5.170">
    <property type="match status" value="1"/>
</dbReference>
<dbReference type="PROSITE" id="PS50217">
    <property type="entry name" value="BZIP"/>
    <property type="match status" value="1"/>
</dbReference>
<dbReference type="SMART" id="SM00338">
    <property type="entry name" value="BRLZ"/>
    <property type="match status" value="1"/>
</dbReference>
<feature type="compositionally biased region" description="Basic and acidic residues" evidence="6">
    <location>
        <begin position="51"/>
        <end position="61"/>
    </location>
</feature>
<evidence type="ECO:0000256" key="5">
    <source>
        <dbReference type="ARBA" id="ARBA00023242"/>
    </source>
</evidence>
<feature type="compositionally biased region" description="Low complexity" evidence="6">
    <location>
        <begin position="18"/>
        <end position="27"/>
    </location>
</feature>
<dbReference type="InterPro" id="IPR046347">
    <property type="entry name" value="bZIP_sf"/>
</dbReference>
<reference evidence="8" key="1">
    <citation type="submission" date="2021-01" db="EMBL/GenBank/DDBJ databases">
        <authorList>
            <person name="Corre E."/>
            <person name="Pelletier E."/>
            <person name="Niang G."/>
            <person name="Scheremetjew M."/>
            <person name="Finn R."/>
            <person name="Kale V."/>
            <person name="Holt S."/>
            <person name="Cochrane G."/>
            <person name="Meng A."/>
            <person name="Brown T."/>
            <person name="Cohen L."/>
        </authorList>
    </citation>
    <scope>NUCLEOTIDE SEQUENCE</scope>
    <source>
        <strain evidence="8">CCMP1320</strain>
    </source>
</reference>
<feature type="compositionally biased region" description="Basic and acidic residues" evidence="6">
    <location>
        <begin position="323"/>
        <end position="341"/>
    </location>
</feature>
<evidence type="ECO:0000256" key="1">
    <source>
        <dbReference type="ARBA" id="ARBA00004123"/>
    </source>
</evidence>
<dbReference type="GO" id="GO:0003700">
    <property type="term" value="F:DNA-binding transcription factor activity"/>
    <property type="evidence" value="ECO:0007669"/>
    <property type="project" value="InterPro"/>
</dbReference>
<dbReference type="InterPro" id="IPR004827">
    <property type="entry name" value="bZIP"/>
</dbReference>
<evidence type="ECO:0000256" key="2">
    <source>
        <dbReference type="ARBA" id="ARBA00023015"/>
    </source>
</evidence>
<feature type="compositionally biased region" description="Polar residues" evidence="6">
    <location>
        <begin position="91"/>
        <end position="108"/>
    </location>
</feature>
<dbReference type="GO" id="GO:0005634">
    <property type="term" value="C:nucleus"/>
    <property type="evidence" value="ECO:0007669"/>
    <property type="project" value="UniProtKB-SubCell"/>
</dbReference>
<gene>
    <name evidence="8" type="ORF">DTER00134_LOCUS22805</name>
</gene>
<dbReference type="SUPFAM" id="SSF57959">
    <property type="entry name" value="Leucine zipper domain"/>
    <property type="match status" value="1"/>
</dbReference>
<sequence>MRRNDSEMAFQDFLKRIPSSSNLPLGQLSGGGPSMSNLLDAAMPPHNSSLHIEDAPLRENGPKPGNGLTSGMPPRVSSLDFLARLVCSNPMPATSGPSPLQPPGNSSAPGVAVKLEPLPCTSSGPLQEDPLRKMTPGSLALPSMAPVDLHSLNFSSGLSAGLPSMPALPGPLSGLPNGLPIFPGLANGLHGLPGAGGLELGGLPHLNLPPVNPTQAAAAALQLQGQLAQAGSTPQSQIGRQQHVPTPAPAPAPIPAPSHGAAGNSARHSSKPSSTADTGTASEDSDGADNQKGGRGGGPNSKRARRMLSNRESARRSRKRKQEHLGKLEEEIQQLKRDKQQLQESNQMLSQQYNSVSDHNKRLCEENERIKDELRFLRTEIQGQRRCGRGEEVGNE</sequence>
<accession>A0A7S3VUU7</accession>
<keyword evidence="5" id="KW-0539">Nucleus</keyword>
<evidence type="ECO:0000256" key="6">
    <source>
        <dbReference type="SAM" id="MobiDB-lite"/>
    </source>
</evidence>
<dbReference type="EMBL" id="HBIP01037863">
    <property type="protein sequence ID" value="CAE0507728.1"/>
    <property type="molecule type" value="Transcribed_RNA"/>
</dbReference>
<dbReference type="AlphaFoldDB" id="A0A7S3VUU7"/>
<comment type="subcellular location">
    <subcellularLocation>
        <location evidence="1">Nucleus</location>
    </subcellularLocation>
</comment>
<evidence type="ECO:0000256" key="4">
    <source>
        <dbReference type="ARBA" id="ARBA00023163"/>
    </source>
</evidence>
<dbReference type="PANTHER" id="PTHR45764:SF38">
    <property type="entry name" value="BZIP TRANSCRIPTION FACTOR 44"/>
    <property type="match status" value="1"/>
</dbReference>
<dbReference type="Pfam" id="PF00170">
    <property type="entry name" value="bZIP_1"/>
    <property type="match status" value="1"/>
</dbReference>
<dbReference type="GO" id="GO:0046982">
    <property type="term" value="F:protein heterodimerization activity"/>
    <property type="evidence" value="ECO:0007669"/>
    <property type="project" value="UniProtKB-ARBA"/>
</dbReference>
<keyword evidence="4" id="KW-0804">Transcription</keyword>
<organism evidence="8">
    <name type="scientific">Dunaliella tertiolecta</name>
    <name type="common">Green alga</name>
    <dbReference type="NCBI Taxonomy" id="3047"/>
    <lineage>
        <taxon>Eukaryota</taxon>
        <taxon>Viridiplantae</taxon>
        <taxon>Chlorophyta</taxon>
        <taxon>core chlorophytes</taxon>
        <taxon>Chlorophyceae</taxon>
        <taxon>CS clade</taxon>
        <taxon>Chlamydomonadales</taxon>
        <taxon>Dunaliellaceae</taxon>
        <taxon>Dunaliella</taxon>
    </lineage>
</organism>
<feature type="region of interest" description="Disordered" evidence="6">
    <location>
        <begin position="227"/>
        <end position="360"/>
    </location>
</feature>
<feature type="domain" description="BZIP" evidence="7">
    <location>
        <begin position="300"/>
        <end position="363"/>
    </location>
</feature>
<protein>
    <recommendedName>
        <fullName evidence="7">BZIP domain-containing protein</fullName>
    </recommendedName>
</protein>
<evidence type="ECO:0000259" key="7">
    <source>
        <dbReference type="PROSITE" id="PS50217"/>
    </source>
</evidence>
<dbReference type="InterPro" id="IPR045314">
    <property type="entry name" value="bZIP_plant_GBF1"/>
</dbReference>
<dbReference type="CDD" id="cd14702">
    <property type="entry name" value="bZIP_plant_GBF1"/>
    <property type="match status" value="1"/>
</dbReference>
<evidence type="ECO:0000256" key="3">
    <source>
        <dbReference type="ARBA" id="ARBA00023125"/>
    </source>
</evidence>
<name>A0A7S3VUU7_DUNTE</name>
<feature type="compositionally biased region" description="Polar residues" evidence="6">
    <location>
        <begin position="342"/>
        <end position="357"/>
    </location>
</feature>
<keyword evidence="3" id="KW-0238">DNA-binding</keyword>
<keyword evidence="2" id="KW-0805">Transcription regulation</keyword>
<feature type="compositionally biased region" description="Polar residues" evidence="6">
    <location>
        <begin position="271"/>
        <end position="282"/>
    </location>
</feature>
<feature type="compositionally biased region" description="Polar residues" evidence="6">
    <location>
        <begin position="232"/>
        <end position="244"/>
    </location>
</feature>